<proteinExistence type="predicted"/>
<keyword evidence="4" id="KW-1185">Reference proteome</keyword>
<dbReference type="SUPFAM" id="SSF53474">
    <property type="entry name" value="alpha/beta-Hydrolases"/>
    <property type="match status" value="1"/>
</dbReference>
<dbReference type="PANTHER" id="PTHR43329">
    <property type="entry name" value="EPOXIDE HYDROLASE"/>
    <property type="match status" value="1"/>
</dbReference>
<comment type="caution">
    <text evidence="3">The sequence shown here is derived from an EMBL/GenBank/DDBJ whole genome shotgun (WGS) entry which is preliminary data.</text>
</comment>
<keyword evidence="1" id="KW-0378">Hydrolase</keyword>
<dbReference type="OrthoDB" id="2987348at2"/>
<evidence type="ECO:0000256" key="1">
    <source>
        <dbReference type="ARBA" id="ARBA00022801"/>
    </source>
</evidence>
<dbReference type="InterPro" id="IPR029058">
    <property type="entry name" value="AB_hydrolase_fold"/>
</dbReference>
<accession>A0A4R7ZX26</accession>
<feature type="domain" description="AB hydrolase-1" evidence="2">
    <location>
        <begin position="31"/>
        <end position="140"/>
    </location>
</feature>
<dbReference type="Gene3D" id="3.40.50.1820">
    <property type="entry name" value="alpha/beta hydrolase"/>
    <property type="match status" value="1"/>
</dbReference>
<dbReference type="AlphaFoldDB" id="A0A4R7ZX26"/>
<dbReference type="GO" id="GO:0016787">
    <property type="term" value="F:hydrolase activity"/>
    <property type="evidence" value="ECO:0007669"/>
    <property type="project" value="UniProtKB-KW"/>
</dbReference>
<evidence type="ECO:0000313" key="4">
    <source>
        <dbReference type="Proteomes" id="UP000295447"/>
    </source>
</evidence>
<dbReference type="InterPro" id="IPR000073">
    <property type="entry name" value="AB_hydrolase_1"/>
</dbReference>
<dbReference type="PRINTS" id="PR00412">
    <property type="entry name" value="EPOXHYDRLASE"/>
</dbReference>
<dbReference type="EMBL" id="SODF01000001">
    <property type="protein sequence ID" value="TDW22532.1"/>
    <property type="molecule type" value="Genomic_DNA"/>
</dbReference>
<evidence type="ECO:0000313" key="3">
    <source>
        <dbReference type="EMBL" id="TDW22532.1"/>
    </source>
</evidence>
<dbReference type="InterPro" id="IPR000639">
    <property type="entry name" value="Epox_hydrolase-like"/>
</dbReference>
<protein>
    <submittedName>
        <fullName evidence="3">Pimeloyl-ACP methyl ester carboxylesterase</fullName>
    </submittedName>
</protein>
<dbReference type="RefSeq" id="WP_134116456.1">
    <property type="nucleotide sequence ID" value="NZ_SODF01000001.1"/>
</dbReference>
<evidence type="ECO:0000259" key="2">
    <source>
        <dbReference type="Pfam" id="PF00561"/>
    </source>
</evidence>
<sequence length="288" mass="32510">MPPSKSTTTSTVVSADGTRIAVYDYGNSGAPVLICVHGYPDNAALWEPVAERLAGDFHVVAYDVRGAGESDCPQSTSAYHLDRLEEDFRAVIDTVSPDQPVHVLAHDWGSIQSWHFVTDPALRDRITSFVSISGPSLDHAGYFIRQRNRAALRQLLHSWYIFYFHLPWLPELAWRKGWAHRAFNRLETQDAEEKRSIGDYVNGMELYRANVVPRLIRPTERHTDVPVLAVSPEDDPFVTTPLQTQVGRWAANLRVEIVRGGHWMPRNDPGLVAQLVLEHTGQVARWEV</sequence>
<organism evidence="3 4">
    <name type="scientific">Kribbella kalugense</name>
    <dbReference type="NCBI Taxonomy" id="2512221"/>
    <lineage>
        <taxon>Bacteria</taxon>
        <taxon>Bacillati</taxon>
        <taxon>Actinomycetota</taxon>
        <taxon>Actinomycetes</taxon>
        <taxon>Propionibacteriales</taxon>
        <taxon>Kribbellaceae</taxon>
        <taxon>Kribbella</taxon>
    </lineage>
</organism>
<reference evidence="3 4" key="1">
    <citation type="submission" date="2019-03" db="EMBL/GenBank/DDBJ databases">
        <title>Genomic Encyclopedia of Type Strains, Phase III (KMG-III): the genomes of soil and plant-associated and newly described type strains.</title>
        <authorList>
            <person name="Whitman W."/>
        </authorList>
    </citation>
    <scope>NUCLEOTIDE SEQUENCE [LARGE SCALE GENOMIC DNA]</scope>
    <source>
        <strain evidence="3 4">VKM Ac-2570</strain>
    </source>
</reference>
<dbReference type="Proteomes" id="UP000295447">
    <property type="component" value="Unassembled WGS sequence"/>
</dbReference>
<name>A0A4R7ZX26_9ACTN</name>
<gene>
    <name evidence="3" type="ORF">EV650_1369</name>
</gene>
<dbReference type="Pfam" id="PF00561">
    <property type="entry name" value="Abhydrolase_1"/>
    <property type="match status" value="1"/>
</dbReference>